<keyword evidence="3" id="KW-0540">Nuclease</keyword>
<dbReference type="GO" id="GO:0110001">
    <property type="term" value="C:toxin-antitoxin complex"/>
    <property type="evidence" value="ECO:0007669"/>
    <property type="project" value="InterPro"/>
</dbReference>
<dbReference type="GO" id="GO:0016787">
    <property type="term" value="F:hydrolase activity"/>
    <property type="evidence" value="ECO:0007669"/>
    <property type="project" value="UniProtKB-KW"/>
</dbReference>
<keyword evidence="7" id="KW-1185">Reference proteome</keyword>
<dbReference type="GO" id="GO:0004540">
    <property type="term" value="F:RNA nuclease activity"/>
    <property type="evidence" value="ECO:0007669"/>
    <property type="project" value="InterPro"/>
</dbReference>
<evidence type="ECO:0000256" key="1">
    <source>
        <dbReference type="ARBA" id="ARBA00022553"/>
    </source>
</evidence>
<dbReference type="PANTHER" id="PTHR34139:SF1">
    <property type="entry name" value="RNASE MJ1380-RELATED"/>
    <property type="match status" value="1"/>
</dbReference>
<organism evidence="6 7">
    <name type="scientific">Spirosoma foliorum</name>
    <dbReference type="NCBI Taxonomy" id="2710596"/>
    <lineage>
        <taxon>Bacteria</taxon>
        <taxon>Pseudomonadati</taxon>
        <taxon>Bacteroidota</taxon>
        <taxon>Cytophagia</taxon>
        <taxon>Cytophagales</taxon>
        <taxon>Cytophagaceae</taxon>
        <taxon>Spirosoma</taxon>
    </lineage>
</organism>
<gene>
    <name evidence="6" type="ORF">H3H32_33400</name>
</gene>
<dbReference type="Proteomes" id="UP000515369">
    <property type="component" value="Chromosome"/>
</dbReference>
<dbReference type="Pfam" id="PF01934">
    <property type="entry name" value="HepT-like"/>
    <property type="match status" value="1"/>
</dbReference>
<reference evidence="6 7" key="1">
    <citation type="submission" date="2020-07" db="EMBL/GenBank/DDBJ databases">
        <title>Spirosoma foliorum sp. nov., isolated from the leaves on the Nejang mountain Korea, Republic of.</title>
        <authorList>
            <person name="Ho H."/>
            <person name="Lee Y.-J."/>
            <person name="Nurcahyanto D.-A."/>
            <person name="Kim S.-G."/>
        </authorList>
    </citation>
    <scope>NUCLEOTIDE SEQUENCE [LARGE SCALE GENOMIC DNA]</scope>
    <source>
        <strain evidence="6 7">PL0136</strain>
    </source>
</reference>
<dbReference type="EMBL" id="CP059732">
    <property type="protein sequence ID" value="QMW02742.1"/>
    <property type="molecule type" value="Genomic_DNA"/>
</dbReference>
<accession>A0A7G5GV50</accession>
<dbReference type="KEGG" id="sfol:H3H32_33400"/>
<evidence type="ECO:0000256" key="3">
    <source>
        <dbReference type="ARBA" id="ARBA00022722"/>
    </source>
</evidence>
<proteinExistence type="predicted"/>
<evidence type="ECO:0000256" key="2">
    <source>
        <dbReference type="ARBA" id="ARBA00022649"/>
    </source>
</evidence>
<keyword evidence="4" id="KW-0547">Nucleotide-binding</keyword>
<dbReference type="PANTHER" id="PTHR34139">
    <property type="entry name" value="UPF0331 PROTEIN MJ0127"/>
    <property type="match status" value="1"/>
</dbReference>
<evidence type="ECO:0000313" key="6">
    <source>
        <dbReference type="EMBL" id="QMW02742.1"/>
    </source>
</evidence>
<protein>
    <submittedName>
        <fullName evidence="6">DUF86 domain-containing protein</fullName>
    </submittedName>
</protein>
<dbReference type="AlphaFoldDB" id="A0A7G5GV50"/>
<sequence>MNDDLTYLDHIANSFRKLLEYAEEMTLAEFLNDSKTQDACVRQLEIAGEATKRLSMLVRERFADIPWKDIAGMRDRLIHQYIDVDLMIVWLVITENATPLLISIETIIETLEKEES</sequence>
<dbReference type="InterPro" id="IPR008201">
    <property type="entry name" value="HepT-like"/>
</dbReference>
<name>A0A7G5GV50_9BACT</name>
<keyword evidence="2" id="KW-1277">Toxin-antitoxin system</keyword>
<evidence type="ECO:0000256" key="5">
    <source>
        <dbReference type="ARBA" id="ARBA00022801"/>
    </source>
</evidence>
<dbReference type="GO" id="GO:0000166">
    <property type="term" value="F:nucleotide binding"/>
    <property type="evidence" value="ECO:0007669"/>
    <property type="project" value="UniProtKB-KW"/>
</dbReference>
<dbReference type="InterPro" id="IPR051813">
    <property type="entry name" value="HepT_RNase_toxin"/>
</dbReference>
<evidence type="ECO:0000313" key="7">
    <source>
        <dbReference type="Proteomes" id="UP000515369"/>
    </source>
</evidence>
<evidence type="ECO:0000256" key="4">
    <source>
        <dbReference type="ARBA" id="ARBA00022741"/>
    </source>
</evidence>
<keyword evidence="5" id="KW-0378">Hydrolase</keyword>
<keyword evidence="1" id="KW-0597">Phosphoprotein</keyword>
<dbReference type="RefSeq" id="WP_182460038.1">
    <property type="nucleotide sequence ID" value="NZ_CP059732.1"/>
</dbReference>